<dbReference type="OrthoDB" id="197206at2759"/>
<protein>
    <recommendedName>
        <fullName evidence="3">Tyr recombinase domain-containing protein</fullName>
    </recommendedName>
</protein>
<name>A0A5J4TMC5_9EUKA</name>
<sequence length="201" mass="23258">MIVKPKYVDIWIIGILFDYQREKGLNRNLTNIELQNKPNSLLMTICSMKPAEIKGMSLKHSVIRKKTYKIDLILQPKTMSGLNAHKLPRTRDQTLCPRATFFDWLKRIDNRHCQSIRYVNYGVLQWNEDITIPAKIGNQVYSNRHSAVTQLVVMSLDEKLLKTYTGHVRNSKSANEYYAFVERLKGNEIATQLSDTQGQGE</sequence>
<proteinExistence type="predicted"/>
<evidence type="ECO:0000313" key="1">
    <source>
        <dbReference type="EMBL" id="KAA6359554.1"/>
    </source>
</evidence>
<dbReference type="EMBL" id="SNRW01028203">
    <property type="protein sequence ID" value="KAA6359554.1"/>
    <property type="molecule type" value="Genomic_DNA"/>
</dbReference>
<dbReference type="AlphaFoldDB" id="A0A5J4TMC5"/>
<accession>A0A5J4TMC5</accession>
<evidence type="ECO:0008006" key="3">
    <source>
        <dbReference type="Google" id="ProtNLM"/>
    </source>
</evidence>
<evidence type="ECO:0000313" key="2">
    <source>
        <dbReference type="Proteomes" id="UP000324800"/>
    </source>
</evidence>
<comment type="caution">
    <text evidence="1">The sequence shown here is derived from an EMBL/GenBank/DDBJ whole genome shotgun (WGS) entry which is preliminary data.</text>
</comment>
<gene>
    <name evidence="1" type="ORF">EZS28_044919</name>
</gene>
<reference evidence="1 2" key="1">
    <citation type="submission" date="2019-03" db="EMBL/GenBank/DDBJ databases">
        <title>Single cell metagenomics reveals metabolic interactions within the superorganism composed of flagellate Streblomastix strix and complex community of Bacteroidetes bacteria on its surface.</title>
        <authorList>
            <person name="Treitli S.C."/>
            <person name="Kolisko M."/>
            <person name="Husnik F."/>
            <person name="Keeling P."/>
            <person name="Hampl V."/>
        </authorList>
    </citation>
    <scope>NUCLEOTIDE SEQUENCE [LARGE SCALE GENOMIC DNA]</scope>
    <source>
        <strain evidence="1">ST1C</strain>
    </source>
</reference>
<organism evidence="1 2">
    <name type="scientific">Streblomastix strix</name>
    <dbReference type="NCBI Taxonomy" id="222440"/>
    <lineage>
        <taxon>Eukaryota</taxon>
        <taxon>Metamonada</taxon>
        <taxon>Preaxostyla</taxon>
        <taxon>Oxymonadida</taxon>
        <taxon>Streblomastigidae</taxon>
        <taxon>Streblomastix</taxon>
    </lineage>
</organism>
<dbReference type="Proteomes" id="UP000324800">
    <property type="component" value="Unassembled WGS sequence"/>
</dbReference>